<feature type="transmembrane region" description="Helical" evidence="7">
    <location>
        <begin position="163"/>
        <end position="187"/>
    </location>
</feature>
<keyword evidence="4 7" id="KW-0812">Transmembrane</keyword>
<keyword evidence="3" id="KW-1003">Cell membrane</keyword>
<reference evidence="9" key="1">
    <citation type="submission" date="2016-11" db="EMBL/GenBank/DDBJ databases">
        <authorList>
            <person name="Varghese N."/>
            <person name="Submissions S."/>
        </authorList>
    </citation>
    <scope>NUCLEOTIDE SEQUENCE [LARGE SCALE GENOMIC DNA]</scope>
    <source>
        <strain evidence="9">DSM 44671</strain>
    </source>
</reference>
<feature type="transmembrane region" description="Helical" evidence="7">
    <location>
        <begin position="137"/>
        <end position="157"/>
    </location>
</feature>
<feature type="transmembrane region" description="Helical" evidence="7">
    <location>
        <begin position="239"/>
        <end position="260"/>
    </location>
</feature>
<dbReference type="EMBL" id="FPJG01000006">
    <property type="protein sequence ID" value="SFW85457.1"/>
    <property type="molecule type" value="Genomic_DNA"/>
</dbReference>
<keyword evidence="5 7" id="KW-1133">Transmembrane helix</keyword>
<organism evidence="8 9">
    <name type="scientific">Amycolatopsis australiensis</name>
    <dbReference type="NCBI Taxonomy" id="546364"/>
    <lineage>
        <taxon>Bacteria</taxon>
        <taxon>Bacillati</taxon>
        <taxon>Actinomycetota</taxon>
        <taxon>Actinomycetes</taxon>
        <taxon>Pseudonocardiales</taxon>
        <taxon>Pseudonocardiaceae</taxon>
        <taxon>Amycolatopsis</taxon>
    </lineage>
</organism>
<proteinExistence type="predicted"/>
<feature type="transmembrane region" description="Helical" evidence="7">
    <location>
        <begin position="369"/>
        <end position="388"/>
    </location>
</feature>
<evidence type="ECO:0000256" key="3">
    <source>
        <dbReference type="ARBA" id="ARBA00022475"/>
    </source>
</evidence>
<evidence type="ECO:0000256" key="2">
    <source>
        <dbReference type="ARBA" id="ARBA00022448"/>
    </source>
</evidence>
<accession>A0A1K1SMA9</accession>
<feature type="transmembrane region" description="Helical" evidence="7">
    <location>
        <begin position="281"/>
        <end position="311"/>
    </location>
</feature>
<dbReference type="Pfam" id="PF07690">
    <property type="entry name" value="MFS_1"/>
    <property type="match status" value="1"/>
</dbReference>
<gene>
    <name evidence="8" type="ORF">SAMN04489730_6142</name>
</gene>
<feature type="transmembrane region" description="Helical" evidence="7">
    <location>
        <begin position="77"/>
        <end position="110"/>
    </location>
</feature>
<dbReference type="RefSeq" id="WP_072479519.1">
    <property type="nucleotide sequence ID" value="NZ_FPJG01000006.1"/>
</dbReference>
<name>A0A1K1SMA9_9PSEU</name>
<dbReference type="AlphaFoldDB" id="A0A1K1SMA9"/>
<feature type="transmembrane region" description="Helical" evidence="7">
    <location>
        <begin position="12"/>
        <end position="35"/>
    </location>
</feature>
<dbReference type="SUPFAM" id="SSF103473">
    <property type="entry name" value="MFS general substrate transporter"/>
    <property type="match status" value="1"/>
</dbReference>
<feature type="transmembrane region" description="Helical" evidence="7">
    <location>
        <begin position="317"/>
        <end position="335"/>
    </location>
</feature>
<keyword evidence="2" id="KW-0813">Transport</keyword>
<dbReference type="GO" id="GO:0022857">
    <property type="term" value="F:transmembrane transporter activity"/>
    <property type="evidence" value="ECO:0007669"/>
    <property type="project" value="InterPro"/>
</dbReference>
<evidence type="ECO:0000313" key="9">
    <source>
        <dbReference type="Proteomes" id="UP000182740"/>
    </source>
</evidence>
<keyword evidence="9" id="KW-1185">Reference proteome</keyword>
<evidence type="ECO:0000313" key="8">
    <source>
        <dbReference type="EMBL" id="SFW85457.1"/>
    </source>
</evidence>
<feature type="transmembrane region" description="Helical" evidence="7">
    <location>
        <begin position="47"/>
        <end position="65"/>
    </location>
</feature>
<evidence type="ECO:0000256" key="5">
    <source>
        <dbReference type="ARBA" id="ARBA00022989"/>
    </source>
</evidence>
<evidence type="ECO:0000256" key="1">
    <source>
        <dbReference type="ARBA" id="ARBA00004651"/>
    </source>
</evidence>
<evidence type="ECO:0000256" key="7">
    <source>
        <dbReference type="SAM" id="Phobius"/>
    </source>
</evidence>
<dbReference type="Gene3D" id="1.20.1250.20">
    <property type="entry name" value="MFS general substrate transporter like domains"/>
    <property type="match status" value="1"/>
</dbReference>
<evidence type="ECO:0000256" key="6">
    <source>
        <dbReference type="ARBA" id="ARBA00023136"/>
    </source>
</evidence>
<dbReference type="Proteomes" id="UP000182740">
    <property type="component" value="Unassembled WGS sequence"/>
</dbReference>
<evidence type="ECO:0000256" key="4">
    <source>
        <dbReference type="ARBA" id="ARBA00022692"/>
    </source>
</evidence>
<dbReference type="InterPro" id="IPR036259">
    <property type="entry name" value="MFS_trans_sf"/>
</dbReference>
<dbReference type="PANTHER" id="PTHR23517:SF2">
    <property type="entry name" value="MULTIDRUG RESISTANCE PROTEIN MDTH"/>
    <property type="match status" value="1"/>
</dbReference>
<dbReference type="STRING" id="546364.SAMN04489730_6142"/>
<protein>
    <submittedName>
        <fullName evidence="8">Major Facilitator Superfamily protein</fullName>
    </submittedName>
</protein>
<dbReference type="OrthoDB" id="6803299at2"/>
<dbReference type="InterPro" id="IPR050171">
    <property type="entry name" value="MFS_Transporters"/>
</dbReference>
<dbReference type="PANTHER" id="PTHR23517">
    <property type="entry name" value="RESISTANCE PROTEIN MDTM, PUTATIVE-RELATED-RELATED"/>
    <property type="match status" value="1"/>
</dbReference>
<comment type="subcellular location">
    <subcellularLocation>
        <location evidence="1">Cell membrane</location>
        <topology evidence="1">Multi-pass membrane protein</topology>
    </subcellularLocation>
</comment>
<dbReference type="GO" id="GO:0005886">
    <property type="term" value="C:plasma membrane"/>
    <property type="evidence" value="ECO:0007669"/>
    <property type="project" value="UniProtKB-SubCell"/>
</dbReference>
<dbReference type="InterPro" id="IPR011701">
    <property type="entry name" value="MFS"/>
</dbReference>
<keyword evidence="6 7" id="KW-0472">Membrane</keyword>
<feature type="transmembrane region" description="Helical" evidence="7">
    <location>
        <begin position="342"/>
        <end position="363"/>
    </location>
</feature>
<sequence>MPALLPRGGPPRLLAVATLVTMTGYGVYLTAGVLYFTRVVQLPAGQVGAGLTIAGAVSLSAGIPFGHLADRHGARPVYALTLVLGAVSMAGLCLAQGFWSFVVFASLGAAAQTAGPAARSPLVQEYGGDRPAEFRGYLRSVTNLGIALGALLAGWGVAADTRFAYLLLIAGSAVSYAASAAVVLFLPPVPPKPAGTGPRWVALRDRPYLVLTVLDGVMAIQYRVLTAAVPLWLVARTTAPGWTVSGVMVVNTVIVVFFQVRASRRIETTRSGAVAFRRAGFAFFAACVAIAAMAGAPAWLALVLLLAAVVVHTVGEIWQAAGGFELSFALAPAHAVGQYQGLFGMGLGLGVTLGPAVLIALCITWGTPGWWVVGGLFVATGLAVPAVVRWAERDRAHRPEPAFTE</sequence>